<dbReference type="CDD" id="cd16027">
    <property type="entry name" value="SGSH"/>
    <property type="match status" value="1"/>
</dbReference>
<dbReference type="PANTHER" id="PTHR42693">
    <property type="entry name" value="ARYLSULFATASE FAMILY MEMBER"/>
    <property type="match status" value="1"/>
</dbReference>
<evidence type="ECO:0000256" key="1">
    <source>
        <dbReference type="ARBA" id="ARBA00008779"/>
    </source>
</evidence>
<dbReference type="Proteomes" id="UP001200642">
    <property type="component" value="Unassembled WGS sequence"/>
</dbReference>
<dbReference type="GO" id="GO:0046872">
    <property type="term" value="F:metal ion binding"/>
    <property type="evidence" value="ECO:0007669"/>
    <property type="project" value="UniProtKB-KW"/>
</dbReference>
<keyword evidence="3" id="KW-0378">Hydrolase</keyword>
<dbReference type="InterPro" id="IPR017850">
    <property type="entry name" value="Alkaline_phosphatase_core_sf"/>
</dbReference>
<dbReference type="GO" id="GO:0004065">
    <property type="term" value="F:arylsulfatase activity"/>
    <property type="evidence" value="ECO:0007669"/>
    <property type="project" value="TreeGrafter"/>
</dbReference>
<dbReference type="AlphaFoldDB" id="A0AAE3JPH0"/>
<keyword evidence="7" id="KW-1185">Reference proteome</keyword>
<name>A0AAE3JPH0_9FLAO</name>
<dbReference type="PROSITE" id="PS51257">
    <property type="entry name" value="PROKAR_LIPOPROTEIN"/>
    <property type="match status" value="1"/>
</dbReference>
<keyword evidence="4" id="KW-0106">Calcium</keyword>
<comment type="similarity">
    <text evidence="1">Belongs to the sulfatase family.</text>
</comment>
<gene>
    <name evidence="6" type="ORF">K8352_15200</name>
</gene>
<comment type="caution">
    <text evidence="6">The sequence shown here is derived from an EMBL/GenBank/DDBJ whole genome shotgun (WGS) entry which is preliminary data.</text>
</comment>
<evidence type="ECO:0000256" key="3">
    <source>
        <dbReference type="ARBA" id="ARBA00022801"/>
    </source>
</evidence>
<dbReference type="Gene3D" id="3.40.720.10">
    <property type="entry name" value="Alkaline Phosphatase, subunit A"/>
    <property type="match status" value="1"/>
</dbReference>
<dbReference type="PROSITE" id="PS00523">
    <property type="entry name" value="SULFATASE_1"/>
    <property type="match status" value="1"/>
</dbReference>
<protein>
    <submittedName>
        <fullName evidence="6">Sulfatase</fullName>
    </submittedName>
</protein>
<dbReference type="InterPro" id="IPR000917">
    <property type="entry name" value="Sulfatase_N"/>
</dbReference>
<evidence type="ECO:0000256" key="2">
    <source>
        <dbReference type="ARBA" id="ARBA00022723"/>
    </source>
</evidence>
<dbReference type="PANTHER" id="PTHR42693:SF53">
    <property type="entry name" value="ENDO-4-O-SULFATASE"/>
    <property type="match status" value="1"/>
</dbReference>
<accession>A0AAE3JPH0</accession>
<evidence type="ECO:0000313" key="6">
    <source>
        <dbReference type="EMBL" id="MCG2462105.1"/>
    </source>
</evidence>
<evidence type="ECO:0000259" key="5">
    <source>
        <dbReference type="Pfam" id="PF00884"/>
    </source>
</evidence>
<feature type="domain" description="Sulfatase N-terminal" evidence="5">
    <location>
        <begin position="35"/>
        <end position="317"/>
    </location>
</feature>
<evidence type="ECO:0000256" key="4">
    <source>
        <dbReference type="ARBA" id="ARBA00022837"/>
    </source>
</evidence>
<dbReference type="InterPro" id="IPR024607">
    <property type="entry name" value="Sulfatase_CS"/>
</dbReference>
<sequence>MSRPYNNSIVFVGLILALTACQESQKGIVVKESLPNIVWFVTEDQSPEFFPMYGDSTVSLPNLEALSKDGVIFTNAYAPVPVCAPTRSGIITGMYPTTLGTQNMRTYTAYAEENHPEIGIPSYSPVVPRNTRMFTEYLREKGYYCTNNAKEDYNFKTLESAWDESSKKANWRNRPNPDTPFFAVFNFNMTHESGLWRYTDNKLYVSPDSVPIPPIFPDDPIIRKDLAVNYSNLKRMDEAMGQLVQQLKDDGLYDNTIIFFYGDHGGPFPRYKRALYETGTKVPLVIKFQGNKKVADTNDEFVNFIDFAPTLLSWAGIDPPEHMQGKALFGQYRDTLKRHYIYTTSDRFDGMVDRLRAVRSKRYKYIRNFDINQTNALPVKYREQVPMMQRLNELHKNGTLDSAQALWFRTPKPEEELYDLEQDPYELVNLAGREALKDTLVHLRDLLDNWMEDTDDLGRFPEKEMIEKWLIDGQQPQLEALMVSENKDQVVLTSNVPDATIIWKSPEASSWNIYRSPVPTQENFVAKAVRIGFTDSEVYEHKAK</sequence>
<dbReference type="RefSeq" id="WP_317903245.1">
    <property type="nucleotide sequence ID" value="NZ_JAIRBC010000025.1"/>
</dbReference>
<dbReference type="Pfam" id="PF00884">
    <property type="entry name" value="Sulfatase"/>
    <property type="match status" value="1"/>
</dbReference>
<evidence type="ECO:0000313" key="7">
    <source>
        <dbReference type="Proteomes" id="UP001200642"/>
    </source>
</evidence>
<organism evidence="6 7">
    <name type="scientific">Cerina litoralis</name>
    <dbReference type="NCBI Taxonomy" id="2874477"/>
    <lineage>
        <taxon>Bacteria</taxon>
        <taxon>Pseudomonadati</taxon>
        <taxon>Bacteroidota</taxon>
        <taxon>Flavobacteriia</taxon>
        <taxon>Flavobacteriales</taxon>
        <taxon>Flavobacteriaceae</taxon>
        <taxon>Cerina</taxon>
    </lineage>
</organism>
<proteinExistence type="inferred from homology"/>
<dbReference type="EMBL" id="JAIRBC010000025">
    <property type="protein sequence ID" value="MCG2462105.1"/>
    <property type="molecule type" value="Genomic_DNA"/>
</dbReference>
<reference evidence="6" key="1">
    <citation type="submission" date="2023-02" db="EMBL/GenBank/DDBJ databases">
        <title>Genome of Flavobacteriaceae gen. nov. sp. strain F89.</title>
        <authorList>
            <person name="Wang Y."/>
        </authorList>
    </citation>
    <scope>NUCLEOTIDE SEQUENCE</scope>
    <source>
        <strain evidence="6">F89</strain>
    </source>
</reference>
<dbReference type="InterPro" id="IPR050738">
    <property type="entry name" value="Sulfatase"/>
</dbReference>
<dbReference type="SUPFAM" id="SSF53649">
    <property type="entry name" value="Alkaline phosphatase-like"/>
    <property type="match status" value="1"/>
</dbReference>
<keyword evidence="2" id="KW-0479">Metal-binding</keyword>